<protein>
    <submittedName>
        <fullName evidence="2">Uncharacterized protein</fullName>
    </submittedName>
</protein>
<dbReference type="Proteomes" id="UP000001785">
    <property type="component" value="Segment"/>
</dbReference>
<dbReference type="GeneID" id="2545914"/>
<sequence length="82" mass="9416">MGYCTMTIFLLVSFFLGAYFMSELPPELRYKTTSPKKLWASASRLQQIALVVGFVGVLFFYLILAILIGWTKVKESDWNRKA</sequence>
<organism evidence="2 3">
    <name type="scientific">Vibrio phage KVP40 (isolate Vibrio parahaemolyticus/Japan/Matsuzaki/1991)</name>
    <name type="common">KVP40</name>
    <name type="synonym">Bacteriophage KVP40</name>
    <dbReference type="NCBI Taxonomy" id="75320"/>
    <lineage>
        <taxon>Viruses</taxon>
        <taxon>Duplodnaviria</taxon>
        <taxon>Heunggongvirae</taxon>
        <taxon>Uroviricota</taxon>
        <taxon>Caudoviricetes</taxon>
        <taxon>Pantevenvirales</taxon>
        <taxon>Straboviridae</taxon>
        <taxon>Schizotequatrovirus</taxon>
        <taxon>Schizotequatrovirus KVP40</taxon>
    </lineage>
</organism>
<proteinExistence type="predicted"/>
<dbReference type="RefSeq" id="NP_899357.1">
    <property type="nucleotide sequence ID" value="NC_005083.2"/>
</dbReference>
<gene>
    <name evidence="2" type="ORF">KVP40.0109</name>
</gene>
<evidence type="ECO:0000256" key="1">
    <source>
        <dbReference type="SAM" id="Phobius"/>
    </source>
</evidence>
<name>Q6WI43_BPKVM</name>
<accession>Q6WI43</accession>
<evidence type="ECO:0000313" key="2">
    <source>
        <dbReference type="EMBL" id="AAQ64180.1"/>
    </source>
</evidence>
<reference evidence="2 3" key="1">
    <citation type="journal article" date="2003" name="J. Bacteriol.">
        <title>Complete genome sequence of the broad-host-range vibriophage KVP40: comparative genomics of a T4-related bacteriophage.</title>
        <authorList>
            <person name="Miller E."/>
            <person name="Heidelberg J."/>
            <person name="Eisen J."/>
            <person name="Nelson W."/>
            <person name="Durkin A."/>
            <person name="Ciecko A."/>
            <person name="Feldblyum T."/>
            <person name="White O."/>
            <person name="Paulsen I."/>
            <person name="Nierman W."/>
            <person name="Lee J."/>
            <person name="Szczypinski B."/>
            <person name="Fraser C."/>
        </authorList>
    </citation>
    <scope>NUCLEOTIDE SEQUENCE</scope>
    <source>
        <strain evidence="3">Isolate Vibrio parahaemolyticus/Japan/Matsuzaki /1991</strain>
    </source>
</reference>
<dbReference type="EMBL" id="AY283928">
    <property type="protein sequence ID" value="AAQ64180.1"/>
    <property type="molecule type" value="Genomic_DNA"/>
</dbReference>
<keyword evidence="3" id="KW-1185">Reference proteome</keyword>
<evidence type="ECO:0000313" key="3">
    <source>
        <dbReference type="Proteomes" id="UP000001785"/>
    </source>
</evidence>
<keyword evidence="1" id="KW-0812">Transmembrane</keyword>
<keyword evidence="1" id="KW-0472">Membrane</keyword>
<feature type="transmembrane region" description="Helical" evidence="1">
    <location>
        <begin position="46"/>
        <end position="70"/>
    </location>
</feature>
<dbReference type="KEGG" id="vg:2545914"/>
<keyword evidence="1" id="KW-1133">Transmembrane helix</keyword>
<organismHost>
    <name type="scientific">Vibrio parahaemolyticus</name>
    <dbReference type="NCBI Taxonomy" id="670"/>
</organismHost>